<dbReference type="PIRSF" id="PIRSF000535">
    <property type="entry name" value="1PFK/6PFK/LacC"/>
    <property type="match status" value="1"/>
</dbReference>
<evidence type="ECO:0000256" key="4">
    <source>
        <dbReference type="ARBA" id="ARBA00022777"/>
    </source>
</evidence>
<dbReference type="Proteomes" id="UP000316167">
    <property type="component" value="Unassembled WGS sequence"/>
</dbReference>
<keyword evidence="9" id="KW-1185">Reference proteome</keyword>
<dbReference type="PANTHER" id="PTHR46566:SF2">
    <property type="entry name" value="ATP-DEPENDENT 6-PHOSPHOFRUCTOKINASE ISOZYME 2"/>
    <property type="match status" value="1"/>
</dbReference>
<dbReference type="RefSeq" id="WP_144885296.1">
    <property type="nucleotide sequence ID" value="NZ_VLLE01000003.1"/>
</dbReference>
<dbReference type="PANTHER" id="PTHR46566">
    <property type="entry name" value="1-PHOSPHOFRUCTOKINASE-RELATED"/>
    <property type="match status" value="1"/>
</dbReference>
<comment type="similarity">
    <text evidence="1">Belongs to the carbohydrate kinase PfkB family.</text>
</comment>
<dbReference type="Gene3D" id="3.40.1190.20">
    <property type="match status" value="1"/>
</dbReference>
<keyword evidence="4 8" id="KW-0418">Kinase</keyword>
<dbReference type="GO" id="GO:0003872">
    <property type="term" value="F:6-phosphofructokinase activity"/>
    <property type="evidence" value="ECO:0007669"/>
    <property type="project" value="TreeGrafter"/>
</dbReference>
<evidence type="ECO:0000313" key="9">
    <source>
        <dbReference type="Proteomes" id="UP000316167"/>
    </source>
</evidence>
<keyword evidence="3" id="KW-0547">Nucleotide-binding</keyword>
<dbReference type="AlphaFoldDB" id="A0A562SPL2"/>
<dbReference type="InterPro" id="IPR011611">
    <property type="entry name" value="PfkB_dom"/>
</dbReference>
<gene>
    <name evidence="8" type="ORF">IQ13_1325</name>
</gene>
<sequence length="304" mass="32882">MILTVTLNPCIDKSSKVDKLKPESKLRCTEVVNEPGGGGINVSKALQRLETASVALFPSGGHNGNMLCSLLTEERITYHAVDTQVETRENWIVLETSTNNQFRFTFPGREVQEETIKTLVEHIRSFTPSYVIASGSLPPGLPDYFYGLIVKNAKAVGARCIVDTSGPALQALQGKGAYLIKPNIGELCKMLNVEWLDKEEVPDAAQQAIRDGFAELIAVSMGPDGAWLMSSDEKHYAAAPKVEKKSTVGAGDSMVAGMTYMLQQNRSLKEVIAFGVACGSAATMNEGTQLFKKADAERLFAGMS</sequence>
<dbReference type="FunFam" id="3.40.1190.20:FF:000001">
    <property type="entry name" value="Phosphofructokinase"/>
    <property type="match status" value="1"/>
</dbReference>
<reference evidence="8 9" key="1">
    <citation type="journal article" date="2015" name="Stand. Genomic Sci.">
        <title>Genomic Encyclopedia of Bacterial and Archaeal Type Strains, Phase III: the genomes of soil and plant-associated and newly described type strains.</title>
        <authorList>
            <person name="Whitman W.B."/>
            <person name="Woyke T."/>
            <person name="Klenk H.P."/>
            <person name="Zhou Y."/>
            <person name="Lilburn T.G."/>
            <person name="Beck B.J."/>
            <person name="De Vos P."/>
            <person name="Vandamme P."/>
            <person name="Eisen J.A."/>
            <person name="Garrity G."/>
            <person name="Hugenholtz P."/>
            <person name="Kyrpides N.C."/>
        </authorList>
    </citation>
    <scope>NUCLEOTIDE SEQUENCE [LARGE SCALE GENOMIC DNA]</scope>
    <source>
        <strain evidence="8 9">CGMCC 1.7271</strain>
    </source>
</reference>
<dbReference type="EMBL" id="VLLE01000003">
    <property type="protein sequence ID" value="TWI83219.1"/>
    <property type="molecule type" value="Genomic_DNA"/>
</dbReference>
<evidence type="ECO:0000256" key="5">
    <source>
        <dbReference type="ARBA" id="ARBA00022840"/>
    </source>
</evidence>
<evidence type="ECO:0000256" key="3">
    <source>
        <dbReference type="ARBA" id="ARBA00022741"/>
    </source>
</evidence>
<accession>A0A562SPL2</accession>
<dbReference type="SUPFAM" id="SSF53613">
    <property type="entry name" value="Ribokinase-like"/>
    <property type="match status" value="1"/>
</dbReference>
<name>A0A562SPL2_9BACT</name>
<dbReference type="NCBIfam" id="TIGR03168">
    <property type="entry name" value="1-PFK"/>
    <property type="match status" value="1"/>
</dbReference>
<dbReference type="PROSITE" id="PS00584">
    <property type="entry name" value="PFKB_KINASES_2"/>
    <property type="match status" value="1"/>
</dbReference>
<dbReference type="CDD" id="cd01164">
    <property type="entry name" value="FruK_PfkB_like"/>
    <property type="match status" value="1"/>
</dbReference>
<dbReference type="Pfam" id="PF00294">
    <property type="entry name" value="PfkB"/>
    <property type="match status" value="1"/>
</dbReference>
<evidence type="ECO:0000256" key="2">
    <source>
        <dbReference type="ARBA" id="ARBA00022679"/>
    </source>
</evidence>
<protein>
    <submittedName>
        <fullName evidence="8">6-phosphofructokinase 2</fullName>
    </submittedName>
</protein>
<dbReference type="InterPro" id="IPR017583">
    <property type="entry name" value="Tagatose/fructose_Pkinase"/>
</dbReference>
<dbReference type="GO" id="GO:0005524">
    <property type="term" value="F:ATP binding"/>
    <property type="evidence" value="ECO:0007669"/>
    <property type="project" value="UniProtKB-KW"/>
</dbReference>
<dbReference type="InterPro" id="IPR029056">
    <property type="entry name" value="Ribokinase-like"/>
</dbReference>
<evidence type="ECO:0000256" key="6">
    <source>
        <dbReference type="PIRNR" id="PIRNR000535"/>
    </source>
</evidence>
<dbReference type="InterPro" id="IPR002173">
    <property type="entry name" value="Carboh/pur_kinase_PfkB_CS"/>
</dbReference>
<feature type="domain" description="Carbohydrate kinase PfkB" evidence="7">
    <location>
        <begin position="11"/>
        <end position="290"/>
    </location>
</feature>
<keyword evidence="5" id="KW-0067">ATP-binding</keyword>
<organism evidence="8 9">
    <name type="scientific">Lacibacter cauensis</name>
    <dbReference type="NCBI Taxonomy" id="510947"/>
    <lineage>
        <taxon>Bacteria</taxon>
        <taxon>Pseudomonadati</taxon>
        <taxon>Bacteroidota</taxon>
        <taxon>Chitinophagia</taxon>
        <taxon>Chitinophagales</taxon>
        <taxon>Chitinophagaceae</taxon>
        <taxon>Lacibacter</taxon>
    </lineage>
</organism>
<comment type="caution">
    <text evidence="8">The sequence shown here is derived from an EMBL/GenBank/DDBJ whole genome shotgun (WGS) entry which is preliminary data.</text>
</comment>
<evidence type="ECO:0000256" key="1">
    <source>
        <dbReference type="ARBA" id="ARBA00010688"/>
    </source>
</evidence>
<evidence type="ECO:0000259" key="7">
    <source>
        <dbReference type="Pfam" id="PF00294"/>
    </source>
</evidence>
<keyword evidence="2 6" id="KW-0808">Transferase</keyword>
<evidence type="ECO:0000313" key="8">
    <source>
        <dbReference type="EMBL" id="TWI83219.1"/>
    </source>
</evidence>
<proteinExistence type="inferred from homology"/>
<dbReference type="GO" id="GO:0005829">
    <property type="term" value="C:cytosol"/>
    <property type="evidence" value="ECO:0007669"/>
    <property type="project" value="TreeGrafter"/>
</dbReference>
<dbReference type="OrthoDB" id="9801219at2"/>